<dbReference type="EMBL" id="NCXO01000032">
    <property type="protein sequence ID" value="OSC32843.1"/>
    <property type="molecule type" value="Genomic_DNA"/>
</dbReference>
<organism evidence="1 2">
    <name type="scientific">Mycolicibacillus koreensis</name>
    <dbReference type="NCBI Taxonomy" id="1069220"/>
    <lineage>
        <taxon>Bacteria</taxon>
        <taxon>Bacillati</taxon>
        <taxon>Actinomycetota</taxon>
        <taxon>Actinomycetes</taxon>
        <taxon>Mycobacteriales</taxon>
        <taxon>Mycobacteriaceae</taxon>
        <taxon>Mycolicibacillus</taxon>
    </lineage>
</organism>
<proteinExistence type="predicted"/>
<dbReference type="PANTHER" id="PTHR34386:SF1">
    <property type="entry name" value="GLUTAREDOXIN-LIKE PROTEIN NRDH"/>
    <property type="match status" value="1"/>
</dbReference>
<protein>
    <submittedName>
        <fullName evidence="1">NrdH-redoxin</fullName>
    </submittedName>
</protein>
<dbReference type="Gene3D" id="3.40.30.10">
    <property type="entry name" value="Glutaredoxin"/>
    <property type="match status" value="1"/>
</dbReference>
<reference evidence="1 2" key="1">
    <citation type="submission" date="2017-04" db="EMBL/GenBank/DDBJ databases">
        <title>The new phylogeny of genus Mycobacterium.</title>
        <authorList>
            <person name="Tortoli E."/>
            <person name="Trovato A."/>
            <person name="Cirillo D.M."/>
        </authorList>
    </citation>
    <scope>NUCLEOTIDE SEQUENCE [LARGE SCALE GENOMIC DNA]</scope>
    <source>
        <strain evidence="1 2">KCTC 19819</strain>
    </source>
</reference>
<accession>A0A7I7SD52</accession>
<gene>
    <name evidence="1" type="ORF">B8W67_14085</name>
</gene>
<dbReference type="Proteomes" id="UP000193577">
    <property type="component" value="Unassembled WGS sequence"/>
</dbReference>
<dbReference type="CDD" id="cd02976">
    <property type="entry name" value="NrdH"/>
    <property type="match status" value="1"/>
</dbReference>
<evidence type="ECO:0000313" key="1">
    <source>
        <dbReference type="EMBL" id="OSC32843.1"/>
    </source>
</evidence>
<dbReference type="RefSeq" id="WP_085304575.1">
    <property type="nucleotide sequence ID" value="NZ_AP022594.1"/>
</dbReference>
<dbReference type="OrthoDB" id="8545217at2"/>
<sequence>MSEITVYTAPQCPQCTMTKKLLDKRGADYTCVDLSTDSDALALVRELGYSAAPVVVAGDVHFSSFRPDALDRLVADQLASTAAAAAA</sequence>
<comment type="caution">
    <text evidence="1">The sequence shown here is derived from an EMBL/GenBank/DDBJ whole genome shotgun (WGS) entry which is preliminary data.</text>
</comment>
<dbReference type="PROSITE" id="PS51354">
    <property type="entry name" value="GLUTAREDOXIN_2"/>
    <property type="match status" value="1"/>
</dbReference>
<evidence type="ECO:0000313" key="2">
    <source>
        <dbReference type="Proteomes" id="UP000193577"/>
    </source>
</evidence>
<dbReference type="InterPro" id="IPR051548">
    <property type="entry name" value="Grx-like_ET"/>
</dbReference>
<dbReference type="Pfam" id="PF00462">
    <property type="entry name" value="Glutaredoxin"/>
    <property type="match status" value="1"/>
</dbReference>
<dbReference type="AlphaFoldDB" id="A0A7I7SD52"/>
<dbReference type="InterPro" id="IPR002109">
    <property type="entry name" value="Glutaredoxin"/>
</dbReference>
<name>A0A7I7SD52_9MYCO</name>
<dbReference type="InterPro" id="IPR036249">
    <property type="entry name" value="Thioredoxin-like_sf"/>
</dbReference>
<keyword evidence="2" id="KW-1185">Reference proteome</keyword>
<dbReference type="PANTHER" id="PTHR34386">
    <property type="entry name" value="GLUTAREDOXIN"/>
    <property type="match status" value="1"/>
</dbReference>
<dbReference type="SUPFAM" id="SSF52833">
    <property type="entry name" value="Thioredoxin-like"/>
    <property type="match status" value="1"/>
</dbReference>
<dbReference type="GO" id="GO:0045454">
    <property type="term" value="P:cell redox homeostasis"/>
    <property type="evidence" value="ECO:0007669"/>
    <property type="project" value="TreeGrafter"/>
</dbReference>
<dbReference type="GO" id="GO:0009055">
    <property type="term" value="F:electron transfer activity"/>
    <property type="evidence" value="ECO:0007669"/>
    <property type="project" value="TreeGrafter"/>
</dbReference>